<comment type="caution">
    <text evidence="1">The sequence shown here is derived from an EMBL/GenBank/DDBJ whole genome shotgun (WGS) entry which is preliminary data.</text>
</comment>
<evidence type="ECO:0000313" key="1">
    <source>
        <dbReference type="EMBL" id="MDQ0350947.1"/>
    </source>
</evidence>
<protein>
    <recommendedName>
        <fullName evidence="3">DUF4367 domain-containing protein</fullName>
    </recommendedName>
</protein>
<organism evidence="1 2">
    <name type="scientific">Alkalibacillus filiformis</name>
    <dbReference type="NCBI Taxonomy" id="200990"/>
    <lineage>
        <taxon>Bacteria</taxon>
        <taxon>Bacillati</taxon>
        <taxon>Bacillota</taxon>
        <taxon>Bacilli</taxon>
        <taxon>Bacillales</taxon>
        <taxon>Bacillaceae</taxon>
        <taxon>Alkalibacillus</taxon>
    </lineage>
</organism>
<proteinExistence type="predicted"/>
<evidence type="ECO:0000313" key="2">
    <source>
        <dbReference type="Proteomes" id="UP001236723"/>
    </source>
</evidence>
<keyword evidence="2" id="KW-1185">Reference proteome</keyword>
<sequence length="157" mass="18216">MSACNQNDEHPYAQNIEGIDDFPYEFKLPTHMPYEVERVKLFHYDQRTEELPEKSSELEPLDFNLEISLLGTSEEEIVITQIEPELGNRTGSNEQQLELSNGTEAKYFYNGSSQILTWNDSGLSYDIIVYLPEQDNELYSVEELIKIANSFATYYRP</sequence>
<dbReference type="EMBL" id="JAUSUP010000001">
    <property type="protein sequence ID" value="MDQ0350947.1"/>
    <property type="molecule type" value="Genomic_DNA"/>
</dbReference>
<gene>
    <name evidence="1" type="ORF">J2R98_000750</name>
</gene>
<dbReference type="Proteomes" id="UP001236723">
    <property type="component" value="Unassembled WGS sequence"/>
</dbReference>
<accession>A0ABU0DR73</accession>
<reference evidence="1 2" key="1">
    <citation type="submission" date="2023-07" db="EMBL/GenBank/DDBJ databases">
        <title>Genomic Encyclopedia of Type Strains, Phase IV (KMG-IV): sequencing the most valuable type-strain genomes for metagenomic binning, comparative biology and taxonomic classification.</title>
        <authorList>
            <person name="Goeker M."/>
        </authorList>
    </citation>
    <scope>NUCLEOTIDE SEQUENCE [LARGE SCALE GENOMIC DNA]</scope>
    <source>
        <strain evidence="1 2">DSM 15448</strain>
    </source>
</reference>
<evidence type="ECO:0008006" key="3">
    <source>
        <dbReference type="Google" id="ProtNLM"/>
    </source>
</evidence>
<name>A0ABU0DR73_9BACI</name>